<dbReference type="PANTHER" id="PTHR39162:SF1">
    <property type="entry name" value="SPORULATION PROTEIN YTFJ"/>
    <property type="match status" value="1"/>
</dbReference>
<protein>
    <submittedName>
        <fullName evidence="1">GerW family sporulation protein</fullName>
    </submittedName>
</protein>
<reference evidence="1" key="2">
    <citation type="journal article" date="2021" name="PeerJ">
        <title>Extensive microbial diversity within the chicken gut microbiome revealed by metagenomics and culture.</title>
        <authorList>
            <person name="Gilroy R."/>
            <person name="Ravi A."/>
            <person name="Getino M."/>
            <person name="Pursley I."/>
            <person name="Horton D.L."/>
            <person name="Alikhan N.F."/>
            <person name="Baker D."/>
            <person name="Gharbi K."/>
            <person name="Hall N."/>
            <person name="Watson M."/>
            <person name="Adriaenssens E.M."/>
            <person name="Foster-Nyarko E."/>
            <person name="Jarju S."/>
            <person name="Secka A."/>
            <person name="Antonio M."/>
            <person name="Oren A."/>
            <person name="Chaudhuri R.R."/>
            <person name="La Ragione R."/>
            <person name="Hildebrand F."/>
            <person name="Pallen M.J."/>
        </authorList>
    </citation>
    <scope>NUCLEOTIDE SEQUENCE</scope>
    <source>
        <strain evidence="1">ChiHecec3B27-6122</strain>
    </source>
</reference>
<reference evidence="1" key="1">
    <citation type="submission" date="2020-10" db="EMBL/GenBank/DDBJ databases">
        <authorList>
            <person name="Gilroy R."/>
        </authorList>
    </citation>
    <scope>NUCLEOTIDE SEQUENCE</scope>
    <source>
        <strain evidence="1">ChiHecec3B27-6122</strain>
    </source>
</reference>
<evidence type="ECO:0000313" key="1">
    <source>
        <dbReference type="EMBL" id="HIS97395.1"/>
    </source>
</evidence>
<accession>A0A9D1G4X4</accession>
<comment type="caution">
    <text evidence="1">The sequence shown here is derived from an EMBL/GenBank/DDBJ whole genome shotgun (WGS) entry which is preliminary data.</text>
</comment>
<sequence>MDQAQTPMAEFLQTSMSKIKEMVDVNTIVGDPVTTPDGVTLVPVSRVTFGFGGGGGDLVKQRSGFTGGSAAAVKIEPIGFLVIRNGVVNMLNIQPPAANTFDRIVDLIPQLMDKAEQMRDKKAEG</sequence>
<dbReference type="NCBIfam" id="TIGR02874">
    <property type="entry name" value="spore_ytfJ"/>
    <property type="match status" value="1"/>
</dbReference>
<evidence type="ECO:0000313" key="2">
    <source>
        <dbReference type="Proteomes" id="UP000886876"/>
    </source>
</evidence>
<gene>
    <name evidence="1" type="primary">ytfJ</name>
    <name evidence="1" type="ORF">IAD42_05415</name>
</gene>
<name>A0A9D1G4X4_9FIRM</name>
<dbReference type="PANTHER" id="PTHR39162">
    <property type="entry name" value="GLL3345 PROTEIN"/>
    <property type="match status" value="1"/>
</dbReference>
<dbReference type="Pfam" id="PF09579">
    <property type="entry name" value="Spore_YtfJ"/>
    <property type="match status" value="1"/>
</dbReference>
<dbReference type="AlphaFoldDB" id="A0A9D1G4X4"/>
<dbReference type="EMBL" id="DVJS01000135">
    <property type="protein sequence ID" value="HIS97395.1"/>
    <property type="molecule type" value="Genomic_DNA"/>
</dbReference>
<dbReference type="InterPro" id="IPR014229">
    <property type="entry name" value="Spore_YtfJ"/>
</dbReference>
<dbReference type="PIRSF" id="PIRSF021377">
    <property type="entry name" value="YtfJ"/>
    <property type="match status" value="1"/>
</dbReference>
<dbReference type="Proteomes" id="UP000886876">
    <property type="component" value="Unassembled WGS sequence"/>
</dbReference>
<organism evidence="1 2">
    <name type="scientific">Candidatus Scatomorpha pullistercoris</name>
    <dbReference type="NCBI Taxonomy" id="2840929"/>
    <lineage>
        <taxon>Bacteria</taxon>
        <taxon>Bacillati</taxon>
        <taxon>Bacillota</taxon>
        <taxon>Clostridia</taxon>
        <taxon>Eubacteriales</taxon>
        <taxon>Candidatus Scatomorpha</taxon>
    </lineage>
</organism>
<proteinExistence type="predicted"/>